<dbReference type="SUPFAM" id="SSF52540">
    <property type="entry name" value="P-loop containing nucleoside triphosphate hydrolases"/>
    <property type="match status" value="1"/>
</dbReference>
<dbReference type="Gene3D" id="3.40.50.300">
    <property type="entry name" value="P-loop containing nucleotide triphosphate hydrolases"/>
    <property type="match status" value="1"/>
</dbReference>
<feature type="domain" description="ABC transmembrane type-1" evidence="7">
    <location>
        <begin position="25"/>
        <end position="306"/>
    </location>
</feature>
<keyword evidence="8" id="KW-0547">Nucleotide-binding</keyword>
<comment type="subcellular location">
    <subcellularLocation>
        <location evidence="1">Cell membrane</location>
        <topology evidence="1">Multi-pass membrane protein</topology>
    </subcellularLocation>
</comment>
<feature type="transmembrane region" description="Helical" evidence="5">
    <location>
        <begin position="163"/>
        <end position="181"/>
    </location>
</feature>
<dbReference type="Pfam" id="PF00005">
    <property type="entry name" value="ABC_tran"/>
    <property type="match status" value="1"/>
</dbReference>
<dbReference type="GO" id="GO:0005524">
    <property type="term" value="F:ATP binding"/>
    <property type="evidence" value="ECO:0007669"/>
    <property type="project" value="UniProtKB-KW"/>
</dbReference>
<evidence type="ECO:0000256" key="5">
    <source>
        <dbReference type="SAM" id="Phobius"/>
    </source>
</evidence>
<evidence type="ECO:0000256" key="3">
    <source>
        <dbReference type="ARBA" id="ARBA00022989"/>
    </source>
</evidence>
<dbReference type="EMBL" id="FOEF01000002">
    <property type="protein sequence ID" value="SEO76526.1"/>
    <property type="molecule type" value="Genomic_DNA"/>
</dbReference>
<dbReference type="PROSITE" id="PS50929">
    <property type="entry name" value="ABC_TM1F"/>
    <property type="match status" value="1"/>
</dbReference>
<dbReference type="Proteomes" id="UP000198582">
    <property type="component" value="Unassembled WGS sequence"/>
</dbReference>
<proteinExistence type="predicted"/>
<feature type="transmembrane region" description="Helical" evidence="5">
    <location>
        <begin position="137"/>
        <end position="157"/>
    </location>
</feature>
<sequence>MTTAAAITGRDVLRSAVAGQRRPVVLASVLAATHQGGEALVPVVIGVVIDRAVADSSVLTLLLWLGVLGVVFLVLSSSYRFGARAAERASELAAQDLRLRISRRVLHPRGGTETGALAGELASIGTSDARRVGMVDAMLPFGFAALSGLVVSAIALLRMSVPLGLLVLLGTPPLLFLAHLIGKPLERRSEVEQERAAHASGVATDLVAGLRVLKGIGAEPAAVARYRRTSQDSLLATVKAARAQAWHNGALLALTGIFIALVALVGGNLAADGEITVGDLVAAVGLAQFLQAPFSIFAMVNGQLAQGRASAARVAAVLNAPLAVPGGDAALPSPAGGRVELSGVTHGKLRGLDLAVPPGQLLGVVTTDPATATDLLDCLGRFTDPAAGTVRVDATDLSTVDPDRVREVVLVAAHDADLFEGTLEENVRAGATGRSEGVLSAAAADEVASTLPAGTATAVTERGRSLSGGQRQRVALARALAKDAPVLVLHDPTTAVDTVTEARIADGVARLRRGRTTIVVTTSPALLAATDRVVLLADGRVVAEGEHAGLVRERADYRAAVLS</sequence>
<accession>A0A1H8SDE5</accession>
<dbReference type="PANTHER" id="PTHR43394:SF1">
    <property type="entry name" value="ATP-BINDING CASSETTE SUB-FAMILY B MEMBER 10, MITOCHONDRIAL"/>
    <property type="match status" value="1"/>
</dbReference>
<keyword evidence="4 5" id="KW-0472">Membrane</keyword>
<dbReference type="RefSeq" id="WP_245787159.1">
    <property type="nucleotide sequence ID" value="NZ_FOEF01000002.1"/>
</dbReference>
<dbReference type="InterPro" id="IPR011527">
    <property type="entry name" value="ABC1_TM_dom"/>
</dbReference>
<feature type="domain" description="ABC transporter" evidence="6">
    <location>
        <begin position="331"/>
        <end position="563"/>
    </location>
</feature>
<gene>
    <name evidence="8" type="ORF">SAMN04489732_10245</name>
</gene>
<dbReference type="STRING" id="394193.SAMN04489732_10245"/>
<dbReference type="AlphaFoldDB" id="A0A1H8SDE5"/>
<reference evidence="8 9" key="1">
    <citation type="submission" date="2016-10" db="EMBL/GenBank/DDBJ databases">
        <authorList>
            <person name="de Groot N.N."/>
        </authorList>
    </citation>
    <scope>NUCLEOTIDE SEQUENCE [LARGE SCALE GENOMIC DNA]</scope>
    <source>
        <strain evidence="8 9">DSM 44993</strain>
    </source>
</reference>
<keyword evidence="9" id="KW-1185">Reference proteome</keyword>
<feature type="transmembrane region" description="Helical" evidence="5">
    <location>
        <begin position="61"/>
        <end position="81"/>
    </location>
</feature>
<dbReference type="SUPFAM" id="SSF90123">
    <property type="entry name" value="ABC transporter transmembrane region"/>
    <property type="match status" value="1"/>
</dbReference>
<dbReference type="InterPro" id="IPR036640">
    <property type="entry name" value="ABC1_TM_sf"/>
</dbReference>
<keyword evidence="3 5" id="KW-1133">Transmembrane helix</keyword>
<evidence type="ECO:0000256" key="2">
    <source>
        <dbReference type="ARBA" id="ARBA00022692"/>
    </source>
</evidence>
<dbReference type="Pfam" id="PF00664">
    <property type="entry name" value="ABC_membrane"/>
    <property type="match status" value="1"/>
</dbReference>
<evidence type="ECO:0000313" key="9">
    <source>
        <dbReference type="Proteomes" id="UP000198582"/>
    </source>
</evidence>
<dbReference type="GO" id="GO:0015421">
    <property type="term" value="F:ABC-type oligopeptide transporter activity"/>
    <property type="evidence" value="ECO:0007669"/>
    <property type="project" value="TreeGrafter"/>
</dbReference>
<dbReference type="GO" id="GO:0016887">
    <property type="term" value="F:ATP hydrolysis activity"/>
    <property type="evidence" value="ECO:0007669"/>
    <property type="project" value="InterPro"/>
</dbReference>
<name>A0A1H8SDE5_9PSEU</name>
<feature type="transmembrane region" description="Helical" evidence="5">
    <location>
        <begin position="24"/>
        <end position="49"/>
    </location>
</feature>
<organism evidence="8 9">
    <name type="scientific">Amycolatopsis saalfeldensis</name>
    <dbReference type="NCBI Taxonomy" id="394193"/>
    <lineage>
        <taxon>Bacteria</taxon>
        <taxon>Bacillati</taxon>
        <taxon>Actinomycetota</taxon>
        <taxon>Actinomycetes</taxon>
        <taxon>Pseudonocardiales</taxon>
        <taxon>Pseudonocardiaceae</taxon>
        <taxon>Amycolatopsis</taxon>
    </lineage>
</organism>
<dbReference type="InterPro" id="IPR003439">
    <property type="entry name" value="ABC_transporter-like_ATP-bd"/>
</dbReference>
<evidence type="ECO:0000256" key="1">
    <source>
        <dbReference type="ARBA" id="ARBA00004651"/>
    </source>
</evidence>
<dbReference type="Gene3D" id="1.20.1560.10">
    <property type="entry name" value="ABC transporter type 1, transmembrane domain"/>
    <property type="match status" value="1"/>
</dbReference>
<dbReference type="InterPro" id="IPR017871">
    <property type="entry name" value="ABC_transporter-like_CS"/>
</dbReference>
<dbReference type="InterPro" id="IPR039421">
    <property type="entry name" value="Type_1_exporter"/>
</dbReference>
<evidence type="ECO:0000313" key="8">
    <source>
        <dbReference type="EMBL" id="SEO76526.1"/>
    </source>
</evidence>
<feature type="transmembrane region" description="Helical" evidence="5">
    <location>
        <begin position="249"/>
        <end position="271"/>
    </location>
</feature>
<keyword evidence="8" id="KW-0067">ATP-binding</keyword>
<dbReference type="PROSITE" id="PS50893">
    <property type="entry name" value="ABC_TRANSPORTER_2"/>
    <property type="match status" value="1"/>
</dbReference>
<evidence type="ECO:0000259" key="7">
    <source>
        <dbReference type="PROSITE" id="PS50929"/>
    </source>
</evidence>
<dbReference type="PANTHER" id="PTHR43394">
    <property type="entry name" value="ATP-DEPENDENT PERMEASE MDL1, MITOCHONDRIAL"/>
    <property type="match status" value="1"/>
</dbReference>
<dbReference type="PROSITE" id="PS00211">
    <property type="entry name" value="ABC_TRANSPORTER_1"/>
    <property type="match status" value="1"/>
</dbReference>
<dbReference type="InterPro" id="IPR027417">
    <property type="entry name" value="P-loop_NTPase"/>
</dbReference>
<evidence type="ECO:0000256" key="4">
    <source>
        <dbReference type="ARBA" id="ARBA00023136"/>
    </source>
</evidence>
<evidence type="ECO:0000259" key="6">
    <source>
        <dbReference type="PROSITE" id="PS50893"/>
    </source>
</evidence>
<protein>
    <submittedName>
        <fullName evidence="8">Putative ABC transport system ATP-binding protein</fullName>
    </submittedName>
</protein>
<keyword evidence="2 5" id="KW-0812">Transmembrane</keyword>
<dbReference type="GO" id="GO:0005886">
    <property type="term" value="C:plasma membrane"/>
    <property type="evidence" value="ECO:0007669"/>
    <property type="project" value="UniProtKB-SubCell"/>
</dbReference>